<dbReference type="PANTHER" id="PTHR42870">
    <property type="entry name" value="ACETYL-COA C-ACETYLTRANSFERASE"/>
    <property type="match status" value="1"/>
</dbReference>
<gene>
    <name evidence="3" type="ORF">UFOPK2656_01663</name>
    <name evidence="4" type="ORF">UFOPK3099_02691</name>
    <name evidence="5" type="ORF">UFOPK3267_02339</name>
    <name evidence="6" type="ORF">UFOPK3651_01805</name>
    <name evidence="7" type="ORF">UFOPK3931_01177</name>
    <name evidence="2" type="ORF">UFOPK4189_01782</name>
</gene>
<accession>A0A6J7IYJ3</accession>
<dbReference type="EMBL" id="CAEZYF010000009">
    <property type="protein sequence ID" value="CAB4724437.1"/>
    <property type="molecule type" value="Genomic_DNA"/>
</dbReference>
<sequence length="401" mass="42293">MSIPARTPVIGERNAVISGIGQSAVGRKLGRTGISLTVEAALAAIADAGLTRDDIDGVASYPGAMDASPGMAPTGVPELKDALRLKVNWFSGGGEVPAQLGAVFNAVAAVSCGLANHVLVFRTVNESTAQTAGRRASVVGSGGSRIGGAMQYLVPFHAVSAANWVGMYAQRYMHEYGLQREHLGQIALNARRHAALNPRAIFRDPLTMDDYMNARMVSWPLGLYDCDIPCDGSVALIVSRADAAPDLKQVVRIESIGSALHGRDSWDQREDLTTMASHDAAKMMWSRTDLKPTDVDSAHLYDGFSYLCMQWLEALGFFPKGEAAGFLEGGESRIGLGGELPLNTNGGQLSAGRLHGYGYLHEACVQLRGEGGDRQVQGAEVSVVGAGGGPLGGCILLTKDR</sequence>
<dbReference type="AlphaFoldDB" id="A0A6J7IYJ3"/>
<organism evidence="6">
    <name type="scientific">freshwater metagenome</name>
    <dbReference type="NCBI Taxonomy" id="449393"/>
    <lineage>
        <taxon>unclassified sequences</taxon>
        <taxon>metagenomes</taxon>
        <taxon>ecological metagenomes</taxon>
    </lineage>
</organism>
<dbReference type="InterPro" id="IPR016039">
    <property type="entry name" value="Thiolase-like"/>
</dbReference>
<proteinExistence type="predicted"/>
<dbReference type="EMBL" id="CAFBOL010000024">
    <property type="protein sequence ID" value="CAB4986469.1"/>
    <property type="molecule type" value="Genomic_DNA"/>
</dbReference>
<dbReference type="InterPro" id="IPR055140">
    <property type="entry name" value="Thiolase_C_2"/>
</dbReference>
<evidence type="ECO:0000313" key="4">
    <source>
        <dbReference type="EMBL" id="CAB4835174.1"/>
    </source>
</evidence>
<dbReference type="PIRSF" id="PIRSF000429">
    <property type="entry name" value="Ac-CoA_Ac_transf"/>
    <property type="match status" value="1"/>
</dbReference>
<evidence type="ECO:0000313" key="6">
    <source>
        <dbReference type="EMBL" id="CAB4935949.1"/>
    </source>
</evidence>
<dbReference type="EMBL" id="CAESGF010000009">
    <property type="protein sequence ID" value="CAB4364013.1"/>
    <property type="molecule type" value="Genomic_DNA"/>
</dbReference>
<name>A0A6J7IYJ3_9ZZZZ</name>
<dbReference type="EMBL" id="CAFBMT010000009">
    <property type="protein sequence ID" value="CAB4935949.1"/>
    <property type="molecule type" value="Genomic_DNA"/>
</dbReference>
<dbReference type="GO" id="GO:0016747">
    <property type="term" value="F:acyltransferase activity, transferring groups other than amino-acyl groups"/>
    <property type="evidence" value="ECO:0007669"/>
    <property type="project" value="InterPro"/>
</dbReference>
<dbReference type="EMBL" id="CAFAAV010000293">
    <property type="protein sequence ID" value="CAB4835174.1"/>
    <property type="molecule type" value="Genomic_DNA"/>
</dbReference>
<reference evidence="6" key="1">
    <citation type="submission" date="2020-05" db="EMBL/GenBank/DDBJ databases">
        <authorList>
            <person name="Chiriac C."/>
            <person name="Salcher M."/>
            <person name="Ghai R."/>
            <person name="Kavagutti S V."/>
        </authorList>
    </citation>
    <scope>NUCLEOTIDE SEQUENCE</scope>
</reference>
<dbReference type="SUPFAM" id="SSF53901">
    <property type="entry name" value="Thiolase-like"/>
    <property type="match status" value="2"/>
</dbReference>
<dbReference type="CDD" id="cd00829">
    <property type="entry name" value="SCP-x_thiolase"/>
    <property type="match status" value="1"/>
</dbReference>
<dbReference type="EMBL" id="CAFBIY010000159">
    <property type="protein sequence ID" value="CAB4852819.1"/>
    <property type="molecule type" value="Genomic_DNA"/>
</dbReference>
<evidence type="ECO:0000259" key="1">
    <source>
        <dbReference type="Pfam" id="PF22691"/>
    </source>
</evidence>
<dbReference type="InterPro" id="IPR002155">
    <property type="entry name" value="Thiolase"/>
</dbReference>
<feature type="domain" description="Thiolase C-terminal" evidence="1">
    <location>
        <begin position="263"/>
        <end position="391"/>
    </location>
</feature>
<evidence type="ECO:0000313" key="3">
    <source>
        <dbReference type="EMBL" id="CAB4724437.1"/>
    </source>
</evidence>
<evidence type="ECO:0000313" key="2">
    <source>
        <dbReference type="EMBL" id="CAB4364013.1"/>
    </source>
</evidence>
<dbReference type="PANTHER" id="PTHR42870:SF1">
    <property type="entry name" value="NON-SPECIFIC LIPID-TRANSFER PROTEIN-LIKE 2"/>
    <property type="match status" value="1"/>
</dbReference>
<dbReference type="Gene3D" id="3.40.47.10">
    <property type="match status" value="1"/>
</dbReference>
<evidence type="ECO:0000313" key="5">
    <source>
        <dbReference type="EMBL" id="CAB4852819.1"/>
    </source>
</evidence>
<evidence type="ECO:0000313" key="7">
    <source>
        <dbReference type="EMBL" id="CAB4986469.1"/>
    </source>
</evidence>
<protein>
    <submittedName>
        <fullName evidence="6">Unannotated protein</fullName>
    </submittedName>
</protein>
<dbReference type="Pfam" id="PF22691">
    <property type="entry name" value="Thiolase_C_1"/>
    <property type="match status" value="1"/>
</dbReference>